<dbReference type="AlphaFoldDB" id="A0AAE3HLA2"/>
<dbReference type="Proteomes" id="UP001204445">
    <property type="component" value="Unassembled WGS sequence"/>
</dbReference>
<evidence type="ECO:0000313" key="3">
    <source>
        <dbReference type="Proteomes" id="UP001204445"/>
    </source>
</evidence>
<dbReference type="InterPro" id="IPR054539">
    <property type="entry name" value="Beta-prop_PDH"/>
</dbReference>
<dbReference type="InterPro" id="IPR011042">
    <property type="entry name" value="6-blade_b-propeller_TolB-like"/>
</dbReference>
<dbReference type="RefSeq" id="WP_259054044.1">
    <property type="nucleotide sequence ID" value="NZ_JANUCT010000003.1"/>
</dbReference>
<dbReference type="PANTHER" id="PTHR19328">
    <property type="entry name" value="HEDGEHOG-INTERACTING PROTEIN"/>
    <property type="match status" value="1"/>
</dbReference>
<proteinExistence type="predicted"/>
<organism evidence="2 3">
    <name type="scientific">Methylohalomonas lacus</name>
    <dbReference type="NCBI Taxonomy" id="398773"/>
    <lineage>
        <taxon>Bacteria</taxon>
        <taxon>Pseudomonadati</taxon>
        <taxon>Pseudomonadota</taxon>
        <taxon>Gammaproteobacteria</taxon>
        <taxon>Methylohalomonadales</taxon>
        <taxon>Methylohalomonadaceae</taxon>
        <taxon>Methylohalomonas</taxon>
    </lineage>
</organism>
<gene>
    <name evidence="2" type="ORF">J2T55_000507</name>
</gene>
<reference evidence="2" key="1">
    <citation type="submission" date="2022-08" db="EMBL/GenBank/DDBJ databases">
        <title>Genomic Encyclopedia of Type Strains, Phase III (KMG-III): the genomes of soil and plant-associated and newly described type strains.</title>
        <authorList>
            <person name="Whitman W."/>
        </authorList>
    </citation>
    <scope>NUCLEOTIDE SEQUENCE</scope>
    <source>
        <strain evidence="2">HMT 1</strain>
    </source>
</reference>
<dbReference type="InterPro" id="IPR011041">
    <property type="entry name" value="Quinoprot_gluc/sorb_DH_b-prop"/>
</dbReference>
<comment type="caution">
    <text evidence="2">The sequence shown here is derived from an EMBL/GenBank/DDBJ whole genome shotgun (WGS) entry which is preliminary data.</text>
</comment>
<dbReference type="EMBL" id="JANUCT010000003">
    <property type="protein sequence ID" value="MCS3902503.1"/>
    <property type="molecule type" value="Genomic_DNA"/>
</dbReference>
<evidence type="ECO:0000313" key="2">
    <source>
        <dbReference type="EMBL" id="MCS3902503.1"/>
    </source>
</evidence>
<sequence>MARAVGLTLLGLLAGCDDGGQPAKSVADQPAVCDPDDGSLVLPEGFCAMVVADNLGFVRHITVAEDGTIYAALRNLRFDLGGILALKDSTGNGRVDIVREFADAPGMAIEIHDDWLYFGADDAIYRYRLGQDLVPDGPGEVVVDGFPEQQEHTGKTFTFDERHNLYVNVGAPSNACQEKNRQAGVPGLDPCPQLERHAGIWRFPADRTGQRQADGERYASGIRNAYALAWSRRAEALYAVQHGRDQLHEFWPGLFTQEQGADQPAEQLLRIEAGGRYGWPYCYYDAEQQKLVLAPEYGGDGDAVGRCADYPSPLLGFPAHYSPNDMLFYEAEQFPEAFHDGAFIAFHGSYNRGDQGQVGYQVVFVPFADGKPTGDWEVFADGFAGDSGHVESPEDAEFRPTGLALGPDGALYVSDSVQGRIWRITYIGKDGDA</sequence>
<feature type="domain" description="Pyrroloquinoline quinone-dependent pyranose dehydrogenase beta-propeller" evidence="1">
    <location>
        <begin position="42"/>
        <end position="425"/>
    </location>
</feature>
<dbReference type="Gene3D" id="2.120.10.30">
    <property type="entry name" value="TolB, C-terminal domain"/>
    <property type="match status" value="1"/>
</dbReference>
<dbReference type="SUPFAM" id="SSF50952">
    <property type="entry name" value="Soluble quinoprotein glucose dehydrogenase"/>
    <property type="match status" value="1"/>
</dbReference>
<accession>A0AAE3HLA2</accession>
<dbReference type="PROSITE" id="PS51257">
    <property type="entry name" value="PROKAR_LIPOPROTEIN"/>
    <property type="match status" value="1"/>
</dbReference>
<name>A0AAE3HLA2_9GAMM</name>
<evidence type="ECO:0000259" key="1">
    <source>
        <dbReference type="Pfam" id="PF22807"/>
    </source>
</evidence>
<dbReference type="Pfam" id="PF22807">
    <property type="entry name" value="TrAA12"/>
    <property type="match status" value="1"/>
</dbReference>
<dbReference type="PANTHER" id="PTHR19328:SF53">
    <property type="entry name" value="MEMBRANE PROTEIN"/>
    <property type="match status" value="1"/>
</dbReference>
<protein>
    <submittedName>
        <fullName evidence="2">Glucose/arabinose dehydrogenase</fullName>
    </submittedName>
</protein>
<keyword evidence="3" id="KW-1185">Reference proteome</keyword>